<evidence type="ECO:0000259" key="2">
    <source>
        <dbReference type="Pfam" id="PF15919"/>
    </source>
</evidence>
<evidence type="ECO:0000256" key="1">
    <source>
        <dbReference type="SAM" id="MobiDB-lite"/>
    </source>
</evidence>
<organism evidence="3 4">
    <name type="scientific">Sinorhizobium meliloti (strain SM11)</name>
    <dbReference type="NCBI Taxonomy" id="707241"/>
    <lineage>
        <taxon>Bacteria</taxon>
        <taxon>Pseudomonadati</taxon>
        <taxon>Pseudomonadota</taxon>
        <taxon>Alphaproteobacteria</taxon>
        <taxon>Hyphomicrobiales</taxon>
        <taxon>Rhizobiaceae</taxon>
        <taxon>Sinorhizobium/Ensifer group</taxon>
        <taxon>Sinorhizobium</taxon>
    </lineage>
</organism>
<dbReference type="PATRIC" id="fig|707241.3.peg.993"/>
<accession>F7X260</accession>
<dbReference type="HOGENOM" id="CLU_114047_1_1_5"/>
<feature type="region of interest" description="Disordered" evidence="1">
    <location>
        <begin position="157"/>
        <end position="176"/>
    </location>
</feature>
<dbReference type="InterPro" id="IPR035069">
    <property type="entry name" value="TTHA1013/TTHA0281-like"/>
</dbReference>
<dbReference type="Pfam" id="PF15919">
    <property type="entry name" value="HicB_lk_antitox"/>
    <property type="match status" value="1"/>
</dbReference>
<dbReference type="SUPFAM" id="SSF143100">
    <property type="entry name" value="TTHA1013/TTHA0281-like"/>
    <property type="match status" value="1"/>
</dbReference>
<feature type="compositionally biased region" description="Basic and acidic residues" evidence="1">
    <location>
        <begin position="159"/>
        <end position="176"/>
    </location>
</feature>
<dbReference type="InterPro" id="IPR031807">
    <property type="entry name" value="HicB-like"/>
</dbReference>
<dbReference type="EMBL" id="CP001830">
    <property type="protein sequence ID" value="AEH78224.1"/>
    <property type="molecule type" value="Genomic_DNA"/>
</dbReference>
<gene>
    <name evidence="3" type="ordered locus">SM11_chr0947</name>
</gene>
<name>F7X260_SINMM</name>
<dbReference type="Gene3D" id="3.30.160.250">
    <property type="match status" value="1"/>
</dbReference>
<protein>
    <recommendedName>
        <fullName evidence="2">HicB-like antitoxin of toxin-antitoxin system domain-containing protein</fullName>
    </recommendedName>
</protein>
<sequence>MKTYLALIQPGDECRAHGVTFPDLPGVHSAADDENDILPQAIEALQLWAEDMDMPEPSDVATVTSLKEVRERLNAGHYLIAIPFIENDTAVVRVNVTFERGLLRAIDKAAKDRSLTRSAFLANAARREIEGAHYTIYSNRRRNFNRRPATADAAVIRKPAREDTGCGEKTREQIGK</sequence>
<evidence type="ECO:0000313" key="3">
    <source>
        <dbReference type="EMBL" id="AEH78224.1"/>
    </source>
</evidence>
<feature type="domain" description="HicB-like antitoxin of toxin-antitoxin system" evidence="2">
    <location>
        <begin position="4"/>
        <end position="125"/>
    </location>
</feature>
<dbReference type="KEGG" id="smx:SM11_chr0947"/>
<dbReference type="Proteomes" id="UP000009045">
    <property type="component" value="Chromosome"/>
</dbReference>
<proteinExistence type="predicted"/>
<dbReference type="AlphaFoldDB" id="F7X260"/>
<reference evidence="3 4" key="1">
    <citation type="journal article" date="2011" name="J. Biotechnol.">
        <title>The complete genome sequence of the dominant Sinorhizobium meliloti field isolate SM11 extends the S. meliloti pan-genome.</title>
        <authorList>
            <person name="Schneiker-Bekel S."/>
            <person name="Wibberg D."/>
            <person name="Bekel T."/>
            <person name="Blom J."/>
            <person name="Linke B."/>
            <person name="Neuweger H."/>
            <person name="Stiens M."/>
            <person name="Vorholter F.J."/>
            <person name="Weidner S."/>
            <person name="Goesmann A."/>
            <person name="Puhler A."/>
            <person name="Schluter A."/>
        </authorList>
    </citation>
    <scope>NUCLEOTIDE SEQUENCE [LARGE SCALE GENOMIC DNA]</scope>
    <source>
        <strain evidence="3 4">SM11</strain>
    </source>
</reference>
<evidence type="ECO:0000313" key="4">
    <source>
        <dbReference type="Proteomes" id="UP000009045"/>
    </source>
</evidence>